<dbReference type="GO" id="GO:0019284">
    <property type="term" value="P:L-methionine salvage from S-adenosylmethionine"/>
    <property type="evidence" value="ECO:0007669"/>
    <property type="project" value="TreeGrafter"/>
</dbReference>
<dbReference type="RefSeq" id="WP_131912304.1">
    <property type="nucleotide sequence ID" value="NZ_OU594967.1"/>
</dbReference>
<gene>
    <name evidence="3" type="ORF">EV690_1451</name>
</gene>
<dbReference type="GO" id="GO:0008782">
    <property type="term" value="F:adenosylhomocysteine nucleosidase activity"/>
    <property type="evidence" value="ECO:0007669"/>
    <property type="project" value="TreeGrafter"/>
</dbReference>
<sequence length="441" mass="49593">MPPLQTSMAKSIDVLIICALKDEYDQVLNVNEGMISDGWIQLTSNKGQIISEATFQTSSGRPLIIQTTWASHMGREQAISIASTLINSNNVRCIAMSGICGGRRDKVSLGDVIFADRLWSYDAGKLVVEDGHEKFQGDALQYRPTDLWVQRMQHFSIHLNHWSVTRPALPLESQEDWVLIRLLNAELPAHHPEFSKRCPDWQQTLERLIKKSWVDDELNLTPLGRSQAQKLSIKYPSELPKPPDFAIHVAPIATGAKVVEDEGLFSRLSSNMRKVLGVDMEASAVAAFGEINQVPVIIAKAVSDFGDKYKDDRYRKFAAHASAQCLIKFFRDNIDLLPEAISVVNQHHMTEIDIKLITIDQLIDVLAEEYPDPRDARALWQRAGGKSYDIENVPRPRDLWQKIWQKATQGAIVTPAKLLAQVASELPNNDVILYFLNQHSA</sequence>
<keyword evidence="4" id="KW-1185">Reference proteome</keyword>
<dbReference type="InterPro" id="IPR045430">
    <property type="entry name" value="EAD1"/>
</dbReference>
<reference evidence="3 4" key="1">
    <citation type="submission" date="2019-03" db="EMBL/GenBank/DDBJ databases">
        <title>Genomic Encyclopedia of Type Strains, Phase IV (KMG-IV): sequencing the most valuable type-strain genomes for metagenomic binning, comparative biology and taxonomic classification.</title>
        <authorList>
            <person name="Goeker M."/>
        </authorList>
    </citation>
    <scope>NUCLEOTIDE SEQUENCE [LARGE SCALE GENOMIC DNA]</scope>
    <source>
        <strain evidence="3 4">DSM 18577</strain>
    </source>
</reference>
<name>A0A4R1K1S9_9GAMM</name>
<accession>A0A4R1K1S9</accession>
<organism evidence="3 4">
    <name type="scientific">Celerinatantimonas diazotrophica</name>
    <dbReference type="NCBI Taxonomy" id="412034"/>
    <lineage>
        <taxon>Bacteria</taxon>
        <taxon>Pseudomonadati</taxon>
        <taxon>Pseudomonadota</taxon>
        <taxon>Gammaproteobacteria</taxon>
        <taxon>Celerinatantimonadaceae</taxon>
        <taxon>Celerinatantimonas</taxon>
    </lineage>
</organism>
<feature type="domain" description="Effector-associated" evidence="2">
    <location>
        <begin position="359"/>
        <end position="435"/>
    </location>
</feature>
<dbReference type="Proteomes" id="UP000295565">
    <property type="component" value="Unassembled WGS sequence"/>
</dbReference>
<dbReference type="PANTHER" id="PTHR46832:SF1">
    <property type="entry name" value="5'-METHYLTHIOADENOSINE_S-ADENOSYLHOMOCYSTEINE NUCLEOSIDASE"/>
    <property type="match status" value="1"/>
</dbReference>
<evidence type="ECO:0000313" key="4">
    <source>
        <dbReference type="Proteomes" id="UP000295565"/>
    </source>
</evidence>
<evidence type="ECO:0000259" key="1">
    <source>
        <dbReference type="Pfam" id="PF01048"/>
    </source>
</evidence>
<protein>
    <submittedName>
        <fullName evidence="3">Phosphorylase superfamily protein</fullName>
    </submittedName>
</protein>
<dbReference type="Gene3D" id="3.40.50.1580">
    <property type="entry name" value="Nucleoside phosphorylase domain"/>
    <property type="match status" value="1"/>
</dbReference>
<dbReference type="GO" id="GO:0005829">
    <property type="term" value="C:cytosol"/>
    <property type="evidence" value="ECO:0007669"/>
    <property type="project" value="TreeGrafter"/>
</dbReference>
<dbReference type="Pfam" id="PF19955">
    <property type="entry name" value="EAD1"/>
    <property type="match status" value="1"/>
</dbReference>
<dbReference type="PANTHER" id="PTHR46832">
    <property type="entry name" value="5'-METHYLTHIOADENOSINE/S-ADENOSYLHOMOCYSTEINE NUCLEOSIDASE"/>
    <property type="match status" value="1"/>
</dbReference>
<dbReference type="InterPro" id="IPR000845">
    <property type="entry name" value="Nucleoside_phosphorylase_d"/>
</dbReference>
<dbReference type="OrthoDB" id="2988699at2"/>
<dbReference type="EMBL" id="SMGD01000012">
    <property type="protein sequence ID" value="TCK57757.1"/>
    <property type="molecule type" value="Genomic_DNA"/>
</dbReference>
<feature type="domain" description="Nucleoside phosphorylase" evidence="1">
    <location>
        <begin position="55"/>
        <end position="323"/>
    </location>
</feature>
<dbReference type="InterPro" id="IPR035994">
    <property type="entry name" value="Nucleoside_phosphorylase_sf"/>
</dbReference>
<dbReference type="SUPFAM" id="SSF53167">
    <property type="entry name" value="Purine and uridine phosphorylases"/>
    <property type="match status" value="1"/>
</dbReference>
<dbReference type="AlphaFoldDB" id="A0A4R1K1S9"/>
<comment type="caution">
    <text evidence="3">The sequence shown here is derived from an EMBL/GenBank/DDBJ whole genome shotgun (WGS) entry which is preliminary data.</text>
</comment>
<dbReference type="GO" id="GO:0008930">
    <property type="term" value="F:methylthioadenosine nucleosidase activity"/>
    <property type="evidence" value="ECO:0007669"/>
    <property type="project" value="TreeGrafter"/>
</dbReference>
<evidence type="ECO:0000313" key="3">
    <source>
        <dbReference type="EMBL" id="TCK57757.1"/>
    </source>
</evidence>
<evidence type="ECO:0000259" key="2">
    <source>
        <dbReference type="Pfam" id="PF19955"/>
    </source>
</evidence>
<dbReference type="Pfam" id="PF01048">
    <property type="entry name" value="PNP_UDP_1"/>
    <property type="match status" value="1"/>
</dbReference>
<proteinExistence type="predicted"/>
<dbReference type="GO" id="GO:0009116">
    <property type="term" value="P:nucleoside metabolic process"/>
    <property type="evidence" value="ECO:0007669"/>
    <property type="project" value="InterPro"/>
</dbReference>